<dbReference type="EMBL" id="BMOF01000021">
    <property type="protein sequence ID" value="GGJ99850.1"/>
    <property type="molecule type" value="Genomic_DNA"/>
</dbReference>
<evidence type="ECO:0000256" key="1">
    <source>
        <dbReference type="SAM" id="Coils"/>
    </source>
</evidence>
<evidence type="ECO:0000313" key="2">
    <source>
        <dbReference type="EMBL" id="GGJ99850.1"/>
    </source>
</evidence>
<proteinExistence type="predicted"/>
<feature type="coiled-coil region" evidence="1">
    <location>
        <begin position="20"/>
        <end position="53"/>
    </location>
</feature>
<protein>
    <recommendedName>
        <fullName evidence="4">SpoIIIAH-like family protein</fullName>
    </recommendedName>
</protein>
<dbReference type="Pfam" id="PF12685">
    <property type="entry name" value="SpoIIIAH"/>
    <property type="match status" value="1"/>
</dbReference>
<dbReference type="AlphaFoldDB" id="A0A8J3FB35"/>
<keyword evidence="1" id="KW-0175">Coiled coil</keyword>
<reference evidence="2" key="1">
    <citation type="journal article" date="2014" name="Int. J. Syst. Evol. Microbiol.">
        <title>Complete genome sequence of Corynebacterium casei LMG S-19264T (=DSM 44701T), isolated from a smear-ripened cheese.</title>
        <authorList>
            <consortium name="US DOE Joint Genome Institute (JGI-PGF)"/>
            <person name="Walter F."/>
            <person name="Albersmeier A."/>
            <person name="Kalinowski J."/>
            <person name="Ruckert C."/>
        </authorList>
    </citation>
    <scope>NUCLEOTIDE SEQUENCE</scope>
    <source>
        <strain evidence="2">JCM 14719</strain>
    </source>
</reference>
<comment type="caution">
    <text evidence="2">The sequence shown here is derived from an EMBL/GenBank/DDBJ whole genome shotgun (WGS) entry which is preliminary data.</text>
</comment>
<organism evidence="2 3">
    <name type="scientific">Calditerricola satsumensis</name>
    <dbReference type="NCBI Taxonomy" id="373054"/>
    <lineage>
        <taxon>Bacteria</taxon>
        <taxon>Bacillati</taxon>
        <taxon>Bacillota</taxon>
        <taxon>Bacilli</taxon>
        <taxon>Bacillales</taxon>
        <taxon>Bacillaceae</taxon>
        <taxon>Calditerricola</taxon>
    </lineage>
</organism>
<dbReference type="InterPro" id="IPR024232">
    <property type="entry name" value="SpoIIIAH"/>
</dbReference>
<name>A0A8J3FB35_9BACI</name>
<dbReference type="InterPro" id="IPR038503">
    <property type="entry name" value="SpoIIIAH_sf"/>
</dbReference>
<gene>
    <name evidence="2" type="ORF">GCM10007043_12410</name>
</gene>
<evidence type="ECO:0000313" key="3">
    <source>
        <dbReference type="Proteomes" id="UP000637720"/>
    </source>
</evidence>
<reference evidence="2" key="2">
    <citation type="submission" date="2020-09" db="EMBL/GenBank/DDBJ databases">
        <authorList>
            <person name="Sun Q."/>
            <person name="Ohkuma M."/>
        </authorList>
    </citation>
    <scope>NUCLEOTIDE SEQUENCE</scope>
    <source>
        <strain evidence="2">JCM 14719</strain>
    </source>
</reference>
<keyword evidence="3" id="KW-1185">Reference proteome</keyword>
<dbReference type="Proteomes" id="UP000637720">
    <property type="component" value="Unassembled WGS sequence"/>
</dbReference>
<sequence>MREEMRARQHEELLDVLASAEASAEAVAEAKKKLDALEDAASAEMQLEELIKAEGYADAVVMQQNGRVNVVVKAAELKPDQVLAIIHLVSNHLNISGRDVTVSFKP</sequence>
<dbReference type="Gene3D" id="1.10.287.4300">
    <property type="entry name" value="Stage III sporulation protein AH-like"/>
    <property type="match status" value="1"/>
</dbReference>
<evidence type="ECO:0008006" key="4">
    <source>
        <dbReference type="Google" id="ProtNLM"/>
    </source>
</evidence>
<accession>A0A8J3FB35</accession>